<gene>
    <name evidence="4" type="ORF">SAMN06272739_0894</name>
</gene>
<evidence type="ECO:0000313" key="4">
    <source>
        <dbReference type="EMBL" id="SOD94550.1"/>
    </source>
</evidence>
<protein>
    <submittedName>
        <fullName evidence="4">PAP2 superfamily protein</fullName>
    </submittedName>
</protein>
<feature type="transmembrane region" description="Helical" evidence="2">
    <location>
        <begin position="313"/>
        <end position="331"/>
    </location>
</feature>
<keyword evidence="2" id="KW-0472">Membrane</keyword>
<feature type="transmembrane region" description="Helical" evidence="2">
    <location>
        <begin position="161"/>
        <end position="183"/>
    </location>
</feature>
<dbReference type="AlphaFoldDB" id="A0A286GGD2"/>
<feature type="transmembrane region" description="Helical" evidence="2">
    <location>
        <begin position="256"/>
        <end position="276"/>
    </location>
</feature>
<feature type="region of interest" description="Disordered" evidence="1">
    <location>
        <begin position="338"/>
        <end position="371"/>
    </location>
</feature>
<dbReference type="RefSeq" id="WP_097182650.1">
    <property type="nucleotide sequence ID" value="NZ_OCNK01000001.1"/>
</dbReference>
<evidence type="ECO:0000313" key="5">
    <source>
        <dbReference type="Proteomes" id="UP000219482"/>
    </source>
</evidence>
<dbReference type="Gene3D" id="1.20.144.10">
    <property type="entry name" value="Phosphatidic acid phosphatase type 2/haloperoxidase"/>
    <property type="match status" value="1"/>
</dbReference>
<reference evidence="5" key="1">
    <citation type="submission" date="2017-09" db="EMBL/GenBank/DDBJ databases">
        <authorList>
            <person name="Varghese N."/>
            <person name="Submissions S."/>
        </authorList>
    </citation>
    <scope>NUCLEOTIDE SEQUENCE [LARGE SCALE GENOMIC DNA]</scope>
    <source>
        <strain evidence="5">DSM 44270</strain>
    </source>
</reference>
<dbReference type="CDD" id="cd03386">
    <property type="entry name" value="PAP2_Aur1_like"/>
    <property type="match status" value="1"/>
</dbReference>
<sequence>MTEPAVRVVRSGAYGMAVAVALVSGIVAIGCAVYLGLPLRDPDGFLGPTYVRLPLIVTLMLAADVLPRALWRTRSATGLVQQVVVVARERWPWRRLLPVLIGLAAFYATYVSYRNLKHFLPLLRSDIVDDELAESDGWFTGDTAPAEFLHDVLGTGAAAHILSWVYLAFLMFVPASLALALVSRARSHEACWYVTALCLNWSLGTASYYLLPSRGPVYAQPELFWDLPQTGTSALQHSLLVSRWLVLEDPQGTDRIQSIAAFASLHVSIIFTAALIAQLTLRSVAVRAVLWAFFALTVTATIYFGWHYIVDDIAGLAIGGGSVLLAAWGTGRFRRPVAAAQDQDAAGADRPDPDPVPDRLRRRPETSPSAP</sequence>
<keyword evidence="5" id="KW-1185">Reference proteome</keyword>
<accession>A0A286GGD2</accession>
<organism evidence="4 5">
    <name type="scientific">Blastococcus haudaquaticus</name>
    <dbReference type="NCBI Taxonomy" id="1938745"/>
    <lineage>
        <taxon>Bacteria</taxon>
        <taxon>Bacillati</taxon>
        <taxon>Actinomycetota</taxon>
        <taxon>Actinomycetes</taxon>
        <taxon>Geodermatophilales</taxon>
        <taxon>Geodermatophilaceae</taxon>
        <taxon>Blastococcus</taxon>
    </lineage>
</organism>
<proteinExistence type="predicted"/>
<dbReference type="PROSITE" id="PS51257">
    <property type="entry name" value="PROKAR_LIPOPROTEIN"/>
    <property type="match status" value="1"/>
</dbReference>
<feature type="transmembrane region" description="Helical" evidence="2">
    <location>
        <begin position="190"/>
        <end position="211"/>
    </location>
</feature>
<dbReference type="Proteomes" id="UP000219482">
    <property type="component" value="Unassembled WGS sequence"/>
</dbReference>
<feature type="transmembrane region" description="Helical" evidence="2">
    <location>
        <begin position="288"/>
        <end position="307"/>
    </location>
</feature>
<dbReference type="Pfam" id="PF14378">
    <property type="entry name" value="PAP2_3"/>
    <property type="match status" value="1"/>
</dbReference>
<name>A0A286GGD2_9ACTN</name>
<evidence type="ECO:0000256" key="1">
    <source>
        <dbReference type="SAM" id="MobiDB-lite"/>
    </source>
</evidence>
<evidence type="ECO:0000256" key="2">
    <source>
        <dbReference type="SAM" id="Phobius"/>
    </source>
</evidence>
<feature type="transmembrane region" description="Helical" evidence="2">
    <location>
        <begin position="96"/>
        <end position="113"/>
    </location>
</feature>
<dbReference type="OrthoDB" id="5171662at2"/>
<dbReference type="InterPro" id="IPR026841">
    <property type="entry name" value="Aur1/Ipt1"/>
</dbReference>
<evidence type="ECO:0000259" key="3">
    <source>
        <dbReference type="Pfam" id="PF14378"/>
    </source>
</evidence>
<feature type="transmembrane region" description="Helical" evidence="2">
    <location>
        <begin position="49"/>
        <end position="66"/>
    </location>
</feature>
<dbReference type="EMBL" id="OCNK01000001">
    <property type="protein sequence ID" value="SOD94550.1"/>
    <property type="molecule type" value="Genomic_DNA"/>
</dbReference>
<feature type="transmembrane region" description="Helical" evidence="2">
    <location>
        <begin position="12"/>
        <end position="37"/>
    </location>
</feature>
<feature type="compositionally biased region" description="Basic and acidic residues" evidence="1">
    <location>
        <begin position="347"/>
        <end position="365"/>
    </location>
</feature>
<keyword evidence="2" id="KW-0812">Transmembrane</keyword>
<feature type="domain" description="Inositolphosphotransferase Aur1/Ipt1" evidence="3">
    <location>
        <begin position="152"/>
        <end position="324"/>
    </location>
</feature>
<keyword evidence="2" id="KW-1133">Transmembrane helix</keyword>
<dbReference type="GO" id="GO:0016020">
    <property type="term" value="C:membrane"/>
    <property type="evidence" value="ECO:0007669"/>
    <property type="project" value="UniProtKB-SubCell"/>
</dbReference>